<protein>
    <submittedName>
        <fullName evidence="1">Phosphoribosyl-AMP cyclohydrolase</fullName>
    </submittedName>
</protein>
<reference evidence="1 2" key="1">
    <citation type="submission" date="2019-10" db="EMBL/GenBank/DDBJ databases">
        <title>Cardiobacteriales fam. a chemoheterotrophic member of the order Cardiobacteriales, and proposal of Cardiobacteriales fam. nov.</title>
        <authorList>
            <person name="Wang C."/>
        </authorList>
    </citation>
    <scope>NUCLEOTIDE SEQUENCE [LARGE SCALE GENOMIC DNA]</scope>
    <source>
        <strain evidence="1 2">ML27</strain>
    </source>
</reference>
<dbReference type="InterPro" id="IPR016878">
    <property type="entry name" value="MICAH-like"/>
</dbReference>
<organism evidence="1 2">
    <name type="scientific">Ostreibacterium oceani</name>
    <dbReference type="NCBI Taxonomy" id="2654998"/>
    <lineage>
        <taxon>Bacteria</taxon>
        <taxon>Pseudomonadati</taxon>
        <taxon>Pseudomonadota</taxon>
        <taxon>Gammaproteobacteria</taxon>
        <taxon>Cardiobacteriales</taxon>
        <taxon>Ostreibacteriaceae</taxon>
        <taxon>Ostreibacterium</taxon>
    </lineage>
</organism>
<evidence type="ECO:0000313" key="2">
    <source>
        <dbReference type="Proteomes" id="UP000471298"/>
    </source>
</evidence>
<dbReference type="Proteomes" id="UP000471298">
    <property type="component" value="Unassembled WGS sequence"/>
</dbReference>
<keyword evidence="2" id="KW-1185">Reference proteome</keyword>
<evidence type="ECO:0000313" key="1">
    <source>
        <dbReference type="EMBL" id="MPV85341.1"/>
    </source>
</evidence>
<dbReference type="EMBL" id="WHNW01000001">
    <property type="protein sequence ID" value="MPV85341.1"/>
    <property type="molecule type" value="Genomic_DNA"/>
</dbReference>
<dbReference type="InParanoid" id="A0A6N7ES22"/>
<sequence length="175" mass="19058">MTANSIRVVGPVHANTDHGSAITEQEILATQQSWAEGLLQVGRDYSAGGITQATATADALIQQVYGYNLGPVLFKPTLANGESTFRLTHEGALSYFVGNNPNYQDNGFALMGWERYEFNNAGVYINGDMALTMAHAKFFNQQGEATLVEKTWGFKKDTAGQVRIILHHSSIPFAS</sequence>
<proteinExistence type="predicted"/>
<accession>A0A6N7ES22</accession>
<comment type="caution">
    <text evidence="1">The sequence shown here is derived from an EMBL/GenBank/DDBJ whole genome shotgun (WGS) entry which is preliminary data.</text>
</comment>
<dbReference type="GO" id="GO:0016787">
    <property type="term" value="F:hydrolase activity"/>
    <property type="evidence" value="ECO:0007669"/>
    <property type="project" value="UniProtKB-KW"/>
</dbReference>
<dbReference type="PIRSF" id="PIRSF028288">
    <property type="entry name" value="UCP028288"/>
    <property type="match status" value="1"/>
</dbReference>
<gene>
    <name evidence="1" type="ORF">GCU85_01160</name>
</gene>
<keyword evidence="1" id="KW-0378">Hydrolase</keyword>
<dbReference type="Gene3D" id="3.10.450.50">
    <property type="match status" value="1"/>
</dbReference>
<dbReference type="RefSeq" id="WP_152808496.1">
    <property type="nucleotide sequence ID" value="NZ_WHNW01000001.1"/>
</dbReference>
<name>A0A6N7ES22_9GAMM</name>
<dbReference type="AlphaFoldDB" id="A0A6N7ES22"/>